<accession>A0A7Z0RU50</accession>
<reference evidence="2 3" key="1">
    <citation type="journal article" date="2015" name="Int. J. Syst. Evol. Microbiol.">
        <title>Halomonas salicampi sp. nov., a halotolerant and alkalitolerant bacterium isolated from a saltern soil.</title>
        <authorList>
            <person name="Lee J.C."/>
            <person name="Kim Y.S."/>
            <person name="Yun B.S."/>
            <person name="Whang K.S."/>
        </authorList>
    </citation>
    <scope>NUCLEOTIDE SEQUENCE [LARGE SCALE GENOMIC DNA]</scope>
    <source>
        <strain evidence="2 3">BH103</strain>
    </source>
</reference>
<feature type="region of interest" description="Disordered" evidence="1">
    <location>
        <begin position="516"/>
        <end position="537"/>
    </location>
</feature>
<gene>
    <name evidence="2" type="ORF">HZS81_05345</name>
</gene>
<protein>
    <submittedName>
        <fullName evidence="2">Uncharacterized protein</fullName>
    </submittedName>
</protein>
<sequence>MCKSFAQPTFIFYLIDFKSLGALLLNGGRFMVSVAKMLEKLTCPGVLKGHWLPGVRVSRRGEPLLDEAYPAIKRIDVPADPYQREQFVRHWMKKNQRAIKAGGLGSTLVLPLLAQTASANEPKVPVQDVLGVEQVVRQPNGSITLLMQNGASVDIAAAYIALEDSEVVADLQALLESLGSQSGAHVPLNFLPQVETWQILPDGNVEIVQPDGQRRTLNGDDVLQQGDSAHISPSQALQYGIAAPEDFSDLLIEQTESFDVNASPTSVEGSEAAASASSGWGVSPWVYVGGGALALGAAAGGGGGGGGGDGGDSGPSTISGYVIDGPIRDAIVTREVNGNERTTNDDGFFSGLQGSGGLIATGGVDIATGLGFTGTLRAPEDSTVITPLTTLMVASGEEDPEAAEAVILSALGLDESIDLRNTNPLDADDSNEALLVAGVKVASLLSMAQEAGIEADSVLANLYAAMGNAYGDGSRVENTDMAELLGKPSITGQVKEALDAIDKAGESFNVSAYRQGQNNPLSEQQRNTQDPDSDISDTIDARADIPYLTLQEALALVEEDALPSEYLIDPNEALDGGTLGLTDAENQLAMVKAVLAGDYDVETSPIAREDIYNWSIRAEAEDVLVSGGLGSPEVEGATSVTLTNPTIRPDQFADLKTLDNFELGDTVVPYTLEEALETDEMPSNYTLDAGTPFPAGDLTVRAAAELIDETRQLLDLAQNTGADGLTRDQLLDWHIADSLANIQGESPARAQINEAESIRVTESIITPAEFVQLSALDNFVLGTTEVDYTLSQALDADPLASNYIIDLDDIYDAGDVTVTTAAAEYNDVISILDGANNQPPLTLFKWHVSDSADAIIPAIDQPHVTEADQVSARNRVIGSGQFEQLEMLNNFELGETIVRYTLENAVNADTIAENYEVDTDILFEPGNVSVEVARTTLADVESILGGALNPQTPDADALFNWTVVDTAETILEALEDGNVPHLTGAEAVNVDNDIITIEQFETLSGAAFNYVRIDEQVEYTLDNAISIIDDGDGPLVDNYVIDLDIAFDKVWSVSQGESYFAIIDGAENKNDLLASESVVWQIEDSIDNLLAGISNVDLGDSEYDDDAILNAETVRATSGDILQTEYETLLAEVGDALRLDASATVSKTTVNYANLEAAVEAQAGDRLAPADFYTITTNATYENPNGPLSVADARTEIETIKSILSGSTNREPADFEELYDWGLTDSAANILDAINSQTDLPEVLQEAGTIFAANGGDEGDILAEEYDALVAALGKEGFEYNEVEYTLAYVFDSDSQPPAFATLGDLAERYFFSEDVFNINEALGETETITVAESEAYYNAVEQLRDGNTDTALAVTDIYEWNIVDSAEEFVTAYNGNNSQHPAHISDASLVEINDTTTITFDQYEVLEKIPGFQIQEYTLEEAVNISLDANRDLATNFIIDTQSDYRAQDLSVTDAETYRNTVNLLIGDTARNSQLDSAGLETLYSWTIEDSATAILDSHGNHPGYITDADEVSVDDDSISLSEFGDLDKLESFTLAETPVRLTFNENRSTLESIESLGLLDNYNIMPDDPVTSFMRASVSEAKERYQQTLEVVNGAQNSNVYSVEDLQKWQITNAQPEAVYTARNESWVTGANSITLALNVGDTLTPEQYEAFVTLGLTLDEVVVSYTLEGAYSSVEEGVALPGGSESRPGSYQIDAATDYNAGVFNSVLGAQELLNDIDVILANAANAGELDRDGLLAWEVEDTPGELIAELTTAAVVDASSVRVSTDVIDYQDFETLSGLDNFDATSVTVSYPLDELVQRFLSGEQIPETYALNEDEAAFFDAGPLSAQAAKRLYDTATSLIEGEGSQNSEVAFSELASWTVRDSYENIYRFVTDDQPADFLIDDAASIVVTDDVLSPGEESELTIAFDLNGYTYTHNSTAEPAGSIADLSRSVTLDGNPEVGSPAEDFAYFHTGVLNQGGDQLFIELTTDGFDALRGDGTGFAIEDSADTAVQALGTNVAFAVFTTAEFTGTDTTWLDQIGLENGEVAYLLAGNGETTDIDDDAQLYRVEETAAGELTTQKLADFESIALDNFTAENWNTSYDNQTG</sequence>
<proteinExistence type="predicted"/>
<evidence type="ECO:0000313" key="3">
    <source>
        <dbReference type="Proteomes" id="UP000586119"/>
    </source>
</evidence>
<evidence type="ECO:0000256" key="1">
    <source>
        <dbReference type="SAM" id="MobiDB-lite"/>
    </source>
</evidence>
<name>A0A7Z0RU50_9GAMM</name>
<keyword evidence="3" id="KW-1185">Reference proteome</keyword>
<evidence type="ECO:0000313" key="2">
    <source>
        <dbReference type="EMBL" id="NYS60187.1"/>
    </source>
</evidence>
<dbReference type="Proteomes" id="UP000586119">
    <property type="component" value="Unassembled WGS sequence"/>
</dbReference>
<dbReference type="EMBL" id="JACCDF010000003">
    <property type="protein sequence ID" value="NYS60187.1"/>
    <property type="molecule type" value="Genomic_DNA"/>
</dbReference>
<organism evidence="2 3">
    <name type="scientific">Vreelandella salicampi</name>
    <dbReference type="NCBI Taxonomy" id="1449798"/>
    <lineage>
        <taxon>Bacteria</taxon>
        <taxon>Pseudomonadati</taxon>
        <taxon>Pseudomonadota</taxon>
        <taxon>Gammaproteobacteria</taxon>
        <taxon>Oceanospirillales</taxon>
        <taxon>Halomonadaceae</taxon>
        <taxon>Vreelandella</taxon>
    </lineage>
</organism>
<feature type="compositionally biased region" description="Polar residues" evidence="1">
    <location>
        <begin position="516"/>
        <end position="530"/>
    </location>
</feature>
<comment type="caution">
    <text evidence="2">The sequence shown here is derived from an EMBL/GenBank/DDBJ whole genome shotgun (WGS) entry which is preliminary data.</text>
</comment>
<dbReference type="RefSeq" id="WP_179929532.1">
    <property type="nucleotide sequence ID" value="NZ_JACCDF010000003.1"/>
</dbReference>